<keyword evidence="1" id="KW-0812">Transmembrane</keyword>
<dbReference type="AlphaFoldDB" id="A0AAE0NTI8"/>
<dbReference type="Gene3D" id="1.20.58.340">
    <property type="entry name" value="Magnesium transport protein CorA, transmembrane region"/>
    <property type="match status" value="1"/>
</dbReference>
<keyword evidence="1" id="KW-0472">Membrane</keyword>
<evidence type="ECO:0000256" key="1">
    <source>
        <dbReference type="SAM" id="Phobius"/>
    </source>
</evidence>
<keyword evidence="1" id="KW-1133">Transmembrane helix</keyword>
<evidence type="ECO:0000313" key="4">
    <source>
        <dbReference type="Proteomes" id="UP001285441"/>
    </source>
</evidence>
<gene>
    <name evidence="3" type="ORF">B0H63DRAFT_521456</name>
</gene>
<comment type="caution">
    <text evidence="3">The sequence shown here is derived from an EMBL/GenBank/DDBJ whole genome shotgun (WGS) entry which is preliminary data.</text>
</comment>
<evidence type="ECO:0000313" key="3">
    <source>
        <dbReference type="EMBL" id="KAK3387402.1"/>
    </source>
</evidence>
<organism evidence="3 4">
    <name type="scientific">Podospora didyma</name>
    <dbReference type="NCBI Taxonomy" id="330526"/>
    <lineage>
        <taxon>Eukaryota</taxon>
        <taxon>Fungi</taxon>
        <taxon>Dikarya</taxon>
        <taxon>Ascomycota</taxon>
        <taxon>Pezizomycotina</taxon>
        <taxon>Sordariomycetes</taxon>
        <taxon>Sordariomycetidae</taxon>
        <taxon>Sordariales</taxon>
        <taxon>Podosporaceae</taxon>
        <taxon>Podospora</taxon>
    </lineage>
</organism>
<dbReference type="Proteomes" id="UP001285441">
    <property type="component" value="Unassembled WGS sequence"/>
</dbReference>
<accession>A0AAE0NTI8</accession>
<reference evidence="3" key="1">
    <citation type="journal article" date="2023" name="Mol. Phylogenet. Evol.">
        <title>Genome-scale phylogeny and comparative genomics of the fungal order Sordariales.</title>
        <authorList>
            <person name="Hensen N."/>
            <person name="Bonometti L."/>
            <person name="Westerberg I."/>
            <person name="Brannstrom I.O."/>
            <person name="Guillou S."/>
            <person name="Cros-Aarteil S."/>
            <person name="Calhoun S."/>
            <person name="Haridas S."/>
            <person name="Kuo A."/>
            <person name="Mondo S."/>
            <person name="Pangilinan J."/>
            <person name="Riley R."/>
            <person name="LaButti K."/>
            <person name="Andreopoulos B."/>
            <person name="Lipzen A."/>
            <person name="Chen C."/>
            <person name="Yan M."/>
            <person name="Daum C."/>
            <person name="Ng V."/>
            <person name="Clum A."/>
            <person name="Steindorff A."/>
            <person name="Ohm R.A."/>
            <person name="Martin F."/>
            <person name="Silar P."/>
            <person name="Natvig D.O."/>
            <person name="Lalanne C."/>
            <person name="Gautier V."/>
            <person name="Ament-Velasquez S.L."/>
            <person name="Kruys A."/>
            <person name="Hutchinson M.I."/>
            <person name="Powell A.J."/>
            <person name="Barry K."/>
            <person name="Miller A.N."/>
            <person name="Grigoriev I.V."/>
            <person name="Debuchy R."/>
            <person name="Gladieux P."/>
            <person name="Hiltunen Thoren M."/>
            <person name="Johannesson H."/>
        </authorList>
    </citation>
    <scope>NUCLEOTIDE SEQUENCE</scope>
    <source>
        <strain evidence="3">CBS 232.78</strain>
    </source>
</reference>
<evidence type="ECO:0000259" key="2">
    <source>
        <dbReference type="Pfam" id="PF26616"/>
    </source>
</evidence>
<dbReference type="InterPro" id="IPR058257">
    <property type="entry name" value="CorA-like_dom"/>
</dbReference>
<proteinExistence type="predicted"/>
<dbReference type="Pfam" id="PF26616">
    <property type="entry name" value="CorA-like"/>
    <property type="match status" value="1"/>
</dbReference>
<feature type="transmembrane region" description="Helical" evidence="1">
    <location>
        <begin position="352"/>
        <end position="373"/>
    </location>
</feature>
<dbReference type="EMBL" id="JAULSW010000003">
    <property type="protein sequence ID" value="KAK3387402.1"/>
    <property type="molecule type" value="Genomic_DNA"/>
</dbReference>
<reference evidence="3" key="2">
    <citation type="submission" date="2023-06" db="EMBL/GenBank/DDBJ databases">
        <authorList>
            <consortium name="Lawrence Berkeley National Laboratory"/>
            <person name="Haridas S."/>
            <person name="Hensen N."/>
            <person name="Bonometti L."/>
            <person name="Westerberg I."/>
            <person name="Brannstrom I.O."/>
            <person name="Guillou S."/>
            <person name="Cros-Aarteil S."/>
            <person name="Calhoun S."/>
            <person name="Kuo A."/>
            <person name="Mondo S."/>
            <person name="Pangilinan J."/>
            <person name="Riley R."/>
            <person name="LaButti K."/>
            <person name="Andreopoulos B."/>
            <person name="Lipzen A."/>
            <person name="Chen C."/>
            <person name="Yanf M."/>
            <person name="Daum C."/>
            <person name="Ng V."/>
            <person name="Clum A."/>
            <person name="Steindorff A."/>
            <person name="Ohm R."/>
            <person name="Martin F."/>
            <person name="Silar P."/>
            <person name="Natvig D."/>
            <person name="Lalanne C."/>
            <person name="Gautier V."/>
            <person name="Ament-velasquez S.L."/>
            <person name="Kruys A."/>
            <person name="Hutchinson M.I."/>
            <person name="Powell A.J."/>
            <person name="Barry K."/>
            <person name="Miller A.N."/>
            <person name="Grigoriev I.V."/>
            <person name="Debuchy R."/>
            <person name="Gladieux P."/>
            <person name="Thoren M.H."/>
            <person name="Johannesson H."/>
        </authorList>
    </citation>
    <scope>NUCLEOTIDE SEQUENCE</scope>
    <source>
        <strain evidence="3">CBS 232.78</strain>
    </source>
</reference>
<feature type="domain" description="CorA-like transporter" evidence="2">
    <location>
        <begin position="2"/>
        <end position="161"/>
    </location>
</feature>
<name>A0AAE0NTI8_9PEZI</name>
<keyword evidence="4" id="KW-1185">Reference proteome</keyword>
<sequence length="386" mass="44133">MDRLQISLEFTQRLLSFFDVSPLFLDFIHSFGLRLDEGREGPVIHRCVTTSDGSSSDGLRTECCYNLKYPEKNGRPTGNPWSIRHSAVYLQHDPVRDMNIWIMVQPSKDFERQLMAMISSPRDTVNRGRAIHGAFFQSANRFWKDYIHSLEQKLTTIEHKALFSKVGVACSHDFDLTFRDFQLLKRLHMQLLRGNYLLDMSANAVELFKTRSTDSALDDHDHGMFRDYTEQVRAQKHALERLLHVSDHVSQTLSQILQYRNDEAVQKTSDLIRQHNKSIEELTRMSARDGEAIVELTRKSQQDSRVVKVLTVVASLYLPAAMVASVFNSNLVQTVTPSQEEESANFRISAQFWLFPVFTLALLLVTIVPVAVWMRLNTARGKAGGG</sequence>
<protein>
    <recommendedName>
        <fullName evidence="2">CorA-like transporter domain-containing protein</fullName>
    </recommendedName>
</protein>
<feature type="transmembrane region" description="Helical" evidence="1">
    <location>
        <begin position="306"/>
        <end position="327"/>
    </location>
</feature>